<dbReference type="AlphaFoldDB" id="A0A6C0H707"/>
<feature type="transmembrane region" description="Helical" evidence="1">
    <location>
        <begin position="34"/>
        <end position="57"/>
    </location>
</feature>
<evidence type="ECO:0000313" key="2">
    <source>
        <dbReference type="EMBL" id="QHT76187.1"/>
    </source>
</evidence>
<keyword evidence="1" id="KW-1133">Transmembrane helix</keyword>
<accession>A0A6C0H707</accession>
<reference evidence="2" key="1">
    <citation type="journal article" date="2020" name="Nature">
        <title>Giant virus diversity and host interactions through global metagenomics.</title>
        <authorList>
            <person name="Schulz F."/>
            <person name="Roux S."/>
            <person name="Paez-Espino D."/>
            <person name="Jungbluth S."/>
            <person name="Walsh D.A."/>
            <person name="Denef V.J."/>
            <person name="McMahon K.D."/>
            <person name="Konstantinidis K.T."/>
            <person name="Eloe-Fadrosh E.A."/>
            <person name="Kyrpides N.C."/>
            <person name="Woyke T."/>
        </authorList>
    </citation>
    <scope>NUCLEOTIDE SEQUENCE</scope>
    <source>
        <strain evidence="2">GVMAG-M-3300023179-73</strain>
    </source>
</reference>
<feature type="transmembrane region" description="Helical" evidence="1">
    <location>
        <begin position="12"/>
        <end position="28"/>
    </location>
</feature>
<evidence type="ECO:0000256" key="1">
    <source>
        <dbReference type="SAM" id="Phobius"/>
    </source>
</evidence>
<dbReference type="EMBL" id="MN739890">
    <property type="protein sequence ID" value="QHT76187.1"/>
    <property type="molecule type" value="Genomic_DNA"/>
</dbReference>
<sequence length="183" mass="20601">MTTMYLQMIARLLLVIGGINYMTVYLFQKNLLNYLHYPILIQVITLAIGGAALYFAFNRDYYLPFLGKCVIPVGEGKPEGELKSIKLTGLPANTNVIFWAAKSGKNVVPNPMDAYGDYSNSGIVKSDNNGVAVIQMVCPTAYSVSKFGIINKQPHKHVHYRYELPEYRGIFSRVMTKYLENEC</sequence>
<proteinExistence type="predicted"/>
<name>A0A6C0H707_9ZZZZ</name>
<keyword evidence="1" id="KW-0812">Transmembrane</keyword>
<organism evidence="2">
    <name type="scientific">viral metagenome</name>
    <dbReference type="NCBI Taxonomy" id="1070528"/>
    <lineage>
        <taxon>unclassified sequences</taxon>
        <taxon>metagenomes</taxon>
        <taxon>organismal metagenomes</taxon>
    </lineage>
</organism>
<protein>
    <submittedName>
        <fullName evidence="2">Uncharacterized protein</fullName>
    </submittedName>
</protein>
<keyword evidence="1" id="KW-0472">Membrane</keyword>